<dbReference type="EMBL" id="JADMLG010000019">
    <property type="protein sequence ID" value="MBH0780930.1"/>
    <property type="molecule type" value="Genomic_DNA"/>
</dbReference>
<dbReference type="PANTHER" id="PTHR37042:SF4">
    <property type="entry name" value="OUTER MEMBRANE PROTEIN RV1973"/>
    <property type="match status" value="1"/>
</dbReference>
<dbReference type="AlphaFoldDB" id="A0A931IIE6"/>
<evidence type="ECO:0000313" key="5">
    <source>
        <dbReference type="EMBL" id="MBH0780930.1"/>
    </source>
</evidence>
<gene>
    <name evidence="5" type="ORF">IT779_32135</name>
</gene>
<evidence type="ECO:0000256" key="3">
    <source>
        <dbReference type="SAM" id="MobiDB-lite"/>
    </source>
</evidence>
<evidence type="ECO:0008006" key="7">
    <source>
        <dbReference type="Google" id="ProtNLM"/>
    </source>
</evidence>
<feature type="region of interest" description="Disordered" evidence="3">
    <location>
        <begin position="1"/>
        <end position="56"/>
    </location>
</feature>
<evidence type="ECO:0000256" key="4">
    <source>
        <dbReference type="SAM" id="Phobius"/>
    </source>
</evidence>
<feature type="transmembrane region" description="Helical" evidence="4">
    <location>
        <begin position="77"/>
        <end position="99"/>
    </location>
</feature>
<comment type="caution">
    <text evidence="5">The sequence shown here is derived from an EMBL/GenBank/DDBJ whole genome shotgun (WGS) entry which is preliminary data.</text>
</comment>
<sequence length="239" mass="24646">MSDRENENATVGEEAAVADSARTESKASAGVELGKAAESADSTGADAESFPGTDESGAKAGSAALFARMRPGPRGLVAIRAALALLLGASLVTSVYYFLQDRESDATLAAHEQARAAACAYAPVLAEYDAKNLDQYFAAVLAGATGDWKKQFDDTSKELKEVLSQGEVVSKATDVQCAIKSGDETSAEAIVVIGQTITSVGTQGKPAPGQLSMVLRMSKIDGKWLVGKVNSPLAPSSAQ</sequence>
<name>A0A931IIE6_9NOCA</name>
<dbReference type="GO" id="GO:0016020">
    <property type="term" value="C:membrane"/>
    <property type="evidence" value="ECO:0007669"/>
    <property type="project" value="UniProtKB-SubCell"/>
</dbReference>
<keyword evidence="4" id="KW-1133">Transmembrane helix</keyword>
<protein>
    <recommendedName>
        <fullName evidence="7">Mce-associated membrane protein</fullName>
    </recommendedName>
</protein>
<evidence type="ECO:0000256" key="2">
    <source>
        <dbReference type="ARBA" id="ARBA00023136"/>
    </source>
</evidence>
<proteinExistence type="predicted"/>
<reference evidence="5" key="1">
    <citation type="submission" date="2020-11" db="EMBL/GenBank/DDBJ databases">
        <title>Nocardia NEAU-351.nov., a novel actinomycete isolated from the cow dung.</title>
        <authorList>
            <person name="Zhang X."/>
        </authorList>
    </citation>
    <scope>NUCLEOTIDE SEQUENCE</scope>
    <source>
        <strain evidence="5">NEAU-351</strain>
    </source>
</reference>
<dbReference type="Proteomes" id="UP000655751">
    <property type="component" value="Unassembled WGS sequence"/>
</dbReference>
<keyword evidence="4" id="KW-0812">Transmembrane</keyword>
<organism evidence="5 6">
    <name type="scientific">Nocardia bovistercoris</name>
    <dbReference type="NCBI Taxonomy" id="2785916"/>
    <lineage>
        <taxon>Bacteria</taxon>
        <taxon>Bacillati</taxon>
        <taxon>Actinomycetota</taxon>
        <taxon>Actinomycetes</taxon>
        <taxon>Mycobacteriales</taxon>
        <taxon>Nocardiaceae</taxon>
        <taxon>Nocardia</taxon>
    </lineage>
</organism>
<evidence type="ECO:0000313" key="6">
    <source>
        <dbReference type="Proteomes" id="UP000655751"/>
    </source>
</evidence>
<accession>A0A931IIE6</accession>
<dbReference type="PANTHER" id="PTHR37042">
    <property type="entry name" value="OUTER MEMBRANE PROTEIN RV1973"/>
    <property type="match status" value="1"/>
</dbReference>
<keyword evidence="2 4" id="KW-0472">Membrane</keyword>
<dbReference type="RefSeq" id="WP_196153240.1">
    <property type="nucleotide sequence ID" value="NZ_JADMLG010000019.1"/>
</dbReference>
<evidence type="ECO:0000256" key="1">
    <source>
        <dbReference type="ARBA" id="ARBA00004370"/>
    </source>
</evidence>
<keyword evidence="6" id="KW-1185">Reference proteome</keyword>
<comment type="subcellular location">
    <subcellularLocation>
        <location evidence="1">Membrane</location>
    </subcellularLocation>
</comment>